<dbReference type="PANTHER" id="PTHR43401">
    <property type="entry name" value="L-THREONINE 3-DEHYDROGENASE"/>
    <property type="match status" value="1"/>
</dbReference>
<dbReference type="InterPro" id="IPR011032">
    <property type="entry name" value="GroES-like_sf"/>
</dbReference>
<evidence type="ECO:0000256" key="1">
    <source>
        <dbReference type="ARBA" id="ARBA00022723"/>
    </source>
</evidence>
<sequence length="308" mass="34741">CGICGSDIKKIFDDKVKKPIVLGHEVTGDVVEIGSGVKDFKVGDRVVITHHVPCFNCQYCRHENYSMCRQFKSTNIYPGGFSQYIRVPKENVSVGTLKIDEKVSYEEASFSEPLACCLYSLQKIKLLQKDFVVIIGLGTIGLLFYQLIRNKKAIPIGIDIDENRVDFAKKFGFDFALNPNKENVTEEILNITKGIGADLVILTIVNEKILNQSLSYIRDGGKILIFAGAINKEIVKININELYRREISIIGGYSSSPKHLSQALELISDKDINVKNLITHRFPLEEIEKTVELIVSRKAYKIIIEPWK</sequence>
<dbReference type="PANTHER" id="PTHR43401:SF2">
    <property type="entry name" value="L-THREONINE 3-DEHYDROGENASE"/>
    <property type="match status" value="1"/>
</dbReference>
<feature type="domain" description="Alcohol dehydrogenase-like C-terminal" evidence="5">
    <location>
        <begin position="140"/>
        <end position="268"/>
    </location>
</feature>
<accession>X0Z1U3</accession>
<dbReference type="Pfam" id="PF00107">
    <property type="entry name" value="ADH_zinc_N"/>
    <property type="match status" value="1"/>
</dbReference>
<protein>
    <recommendedName>
        <fullName evidence="8">Enoyl reductase (ER) domain-containing protein</fullName>
    </recommendedName>
</protein>
<dbReference type="EMBL" id="BART01000064">
    <property type="protein sequence ID" value="GAG63120.1"/>
    <property type="molecule type" value="Genomic_DNA"/>
</dbReference>
<keyword evidence="1" id="KW-0479">Metal-binding</keyword>
<dbReference type="InterPro" id="IPR036291">
    <property type="entry name" value="NAD(P)-bd_dom_sf"/>
</dbReference>
<keyword evidence="3" id="KW-0560">Oxidoreductase</keyword>
<dbReference type="Gene3D" id="3.90.180.10">
    <property type="entry name" value="Medium-chain alcohol dehydrogenases, catalytic domain"/>
    <property type="match status" value="1"/>
</dbReference>
<feature type="transmembrane region" description="Helical" evidence="4">
    <location>
        <begin position="131"/>
        <end position="148"/>
    </location>
</feature>
<keyword evidence="4" id="KW-0472">Membrane</keyword>
<dbReference type="InterPro" id="IPR013154">
    <property type="entry name" value="ADH-like_N"/>
</dbReference>
<feature type="non-terminal residue" evidence="7">
    <location>
        <position position="1"/>
    </location>
</feature>
<organism evidence="7">
    <name type="scientific">marine sediment metagenome</name>
    <dbReference type="NCBI Taxonomy" id="412755"/>
    <lineage>
        <taxon>unclassified sequences</taxon>
        <taxon>metagenomes</taxon>
        <taxon>ecological metagenomes</taxon>
    </lineage>
</organism>
<evidence type="ECO:0000256" key="4">
    <source>
        <dbReference type="SAM" id="Phobius"/>
    </source>
</evidence>
<dbReference type="SUPFAM" id="SSF50129">
    <property type="entry name" value="GroES-like"/>
    <property type="match status" value="1"/>
</dbReference>
<dbReference type="InterPro" id="IPR050129">
    <property type="entry name" value="Zn_alcohol_dh"/>
</dbReference>
<reference evidence="7" key="1">
    <citation type="journal article" date="2014" name="Front. Microbiol.">
        <title>High frequency of phylogenetically diverse reductive dehalogenase-homologous genes in deep subseafloor sedimentary metagenomes.</title>
        <authorList>
            <person name="Kawai M."/>
            <person name="Futagami T."/>
            <person name="Toyoda A."/>
            <person name="Takaki Y."/>
            <person name="Nishi S."/>
            <person name="Hori S."/>
            <person name="Arai W."/>
            <person name="Tsubouchi T."/>
            <person name="Morono Y."/>
            <person name="Uchiyama I."/>
            <person name="Ito T."/>
            <person name="Fujiyama A."/>
            <person name="Inagaki F."/>
            <person name="Takami H."/>
        </authorList>
    </citation>
    <scope>NUCLEOTIDE SEQUENCE</scope>
    <source>
        <strain evidence="7">Expedition CK06-06</strain>
    </source>
</reference>
<evidence type="ECO:0000256" key="3">
    <source>
        <dbReference type="ARBA" id="ARBA00023002"/>
    </source>
</evidence>
<dbReference type="GO" id="GO:0016491">
    <property type="term" value="F:oxidoreductase activity"/>
    <property type="evidence" value="ECO:0007669"/>
    <property type="project" value="UniProtKB-KW"/>
</dbReference>
<evidence type="ECO:0000259" key="6">
    <source>
        <dbReference type="Pfam" id="PF08240"/>
    </source>
</evidence>
<proteinExistence type="predicted"/>
<dbReference type="InterPro" id="IPR002328">
    <property type="entry name" value="ADH_Zn_CS"/>
</dbReference>
<dbReference type="Gene3D" id="3.40.50.720">
    <property type="entry name" value="NAD(P)-binding Rossmann-like Domain"/>
    <property type="match status" value="1"/>
</dbReference>
<evidence type="ECO:0000313" key="7">
    <source>
        <dbReference type="EMBL" id="GAG63120.1"/>
    </source>
</evidence>
<evidence type="ECO:0000256" key="2">
    <source>
        <dbReference type="ARBA" id="ARBA00022833"/>
    </source>
</evidence>
<keyword evidence="4" id="KW-1133">Transmembrane helix</keyword>
<evidence type="ECO:0008006" key="8">
    <source>
        <dbReference type="Google" id="ProtNLM"/>
    </source>
</evidence>
<dbReference type="AlphaFoldDB" id="X0Z1U3"/>
<dbReference type="Pfam" id="PF08240">
    <property type="entry name" value="ADH_N"/>
    <property type="match status" value="1"/>
</dbReference>
<name>X0Z1U3_9ZZZZ</name>
<gene>
    <name evidence="7" type="ORF">S01H4_00463</name>
</gene>
<dbReference type="GO" id="GO:0008270">
    <property type="term" value="F:zinc ion binding"/>
    <property type="evidence" value="ECO:0007669"/>
    <property type="project" value="InterPro"/>
</dbReference>
<dbReference type="SUPFAM" id="SSF51735">
    <property type="entry name" value="NAD(P)-binding Rossmann-fold domains"/>
    <property type="match status" value="1"/>
</dbReference>
<dbReference type="InterPro" id="IPR013149">
    <property type="entry name" value="ADH-like_C"/>
</dbReference>
<keyword evidence="4" id="KW-0812">Transmembrane</keyword>
<keyword evidence="2" id="KW-0862">Zinc</keyword>
<dbReference type="PROSITE" id="PS00059">
    <property type="entry name" value="ADH_ZINC"/>
    <property type="match status" value="1"/>
</dbReference>
<evidence type="ECO:0000259" key="5">
    <source>
        <dbReference type="Pfam" id="PF00107"/>
    </source>
</evidence>
<feature type="domain" description="Alcohol dehydrogenase-like N-terminal" evidence="6">
    <location>
        <begin position="1"/>
        <end position="92"/>
    </location>
</feature>
<comment type="caution">
    <text evidence="7">The sequence shown here is derived from an EMBL/GenBank/DDBJ whole genome shotgun (WGS) entry which is preliminary data.</text>
</comment>